<keyword evidence="2" id="KW-1185">Reference proteome</keyword>
<gene>
    <name evidence="1" type="ORF">EDC30_104203</name>
</gene>
<protein>
    <submittedName>
        <fullName evidence="1">Uncharacterized protein</fullName>
    </submittedName>
</protein>
<reference evidence="1 2" key="1">
    <citation type="submission" date="2019-03" db="EMBL/GenBank/DDBJ databases">
        <title>Genomic Encyclopedia of Type Strains, Phase IV (KMG-IV): sequencing the most valuable type-strain genomes for metagenomic binning, comparative biology and taxonomic classification.</title>
        <authorList>
            <person name="Goeker M."/>
        </authorList>
    </citation>
    <scope>NUCLEOTIDE SEQUENCE [LARGE SCALE GENOMIC DNA]</scope>
    <source>
        <strain evidence="1 2">DSM 7445</strain>
    </source>
</reference>
<dbReference type="EMBL" id="SLZQ01000004">
    <property type="protein sequence ID" value="TCS37400.1"/>
    <property type="molecule type" value="Genomic_DNA"/>
</dbReference>
<dbReference type="AlphaFoldDB" id="A0A4V2UIU1"/>
<name>A0A4V2UIU1_PAULE</name>
<dbReference type="OrthoDB" id="8778206at2"/>
<dbReference type="Proteomes" id="UP000295382">
    <property type="component" value="Unassembled WGS sequence"/>
</dbReference>
<dbReference type="RefSeq" id="WP_132258344.1">
    <property type="nucleotide sequence ID" value="NZ_SLZQ01000004.1"/>
</dbReference>
<evidence type="ECO:0000313" key="2">
    <source>
        <dbReference type="Proteomes" id="UP000295382"/>
    </source>
</evidence>
<accession>A0A4V2UIU1</accession>
<comment type="caution">
    <text evidence="1">The sequence shown here is derived from an EMBL/GenBank/DDBJ whole genome shotgun (WGS) entry which is preliminary data.</text>
</comment>
<evidence type="ECO:0000313" key="1">
    <source>
        <dbReference type="EMBL" id="TCS37400.1"/>
    </source>
</evidence>
<organism evidence="1 2">
    <name type="scientific">Paucimonas lemoignei</name>
    <name type="common">Pseudomonas lemoignei</name>
    <dbReference type="NCBI Taxonomy" id="29443"/>
    <lineage>
        <taxon>Bacteria</taxon>
        <taxon>Pseudomonadati</taxon>
        <taxon>Pseudomonadota</taxon>
        <taxon>Betaproteobacteria</taxon>
        <taxon>Burkholderiales</taxon>
        <taxon>Burkholderiaceae</taxon>
        <taxon>Paucimonas</taxon>
    </lineage>
</organism>
<proteinExistence type="predicted"/>
<sequence>MQSTFQASDSGQAVIQNASAIGNEKLVVTLHGESGKSVGIQIREDTDGQDLVSSEITINQAGLQQLVQWLREQGVVE</sequence>